<gene>
    <name evidence="1" type="ORF">HPB50_021886</name>
</gene>
<evidence type="ECO:0000313" key="1">
    <source>
        <dbReference type="EMBL" id="KAH6939841.1"/>
    </source>
</evidence>
<sequence>MGLIHSLPANVADARERWQQRLRRWQAGERCSSSDEDEANEGSLREVVVIGGGDTGETAAVGSVPMQSDQVNAAGDRDMSPRRYLPEVDTDDAVKIWCSRSQPSEAAQSGPSAWLAAEQERSSSSGSEYEDVDDEEGDEDDEGSSEESTEVTTTSTTSTSTVPSGTLRLWRRLQKCYADHPDVSGEMHVCRVLSYMGHPHWRKSTPTVSAAGDSPNLTTVLQATMALRLEDLRQQKLQMEAAWKAMKKDAQPINRVMLEAKRQAVQQLEEELMSLHKASKKRGAREARCAKGDKGAAAERAQDQHPLVGGQRGRAIATEHSRCGLPAATGGGSVAASAKRCDPQVFSAAVAAARRDPVSSCAEEQSQQGNVFSEKRCLIDQCAVFVRPVWAAVAATRPTFAAAVSSPGRQYSVASRTESRPLGKHDRLRRRRVLEITSPPRTCRTTETTGVLGPVELRALC</sequence>
<comment type="caution">
    <text evidence="1">The sequence shown here is derived from an EMBL/GenBank/DDBJ whole genome shotgun (WGS) entry which is preliminary data.</text>
</comment>
<protein>
    <submittedName>
        <fullName evidence="1">Uncharacterized protein</fullName>
    </submittedName>
</protein>
<proteinExistence type="predicted"/>
<name>A0ACB7SY07_HYAAI</name>
<evidence type="ECO:0000313" key="2">
    <source>
        <dbReference type="Proteomes" id="UP000821845"/>
    </source>
</evidence>
<accession>A0ACB7SY07</accession>
<organism evidence="1 2">
    <name type="scientific">Hyalomma asiaticum</name>
    <name type="common">Tick</name>
    <dbReference type="NCBI Taxonomy" id="266040"/>
    <lineage>
        <taxon>Eukaryota</taxon>
        <taxon>Metazoa</taxon>
        <taxon>Ecdysozoa</taxon>
        <taxon>Arthropoda</taxon>
        <taxon>Chelicerata</taxon>
        <taxon>Arachnida</taxon>
        <taxon>Acari</taxon>
        <taxon>Parasitiformes</taxon>
        <taxon>Ixodida</taxon>
        <taxon>Ixodoidea</taxon>
        <taxon>Ixodidae</taxon>
        <taxon>Hyalomminae</taxon>
        <taxon>Hyalomma</taxon>
    </lineage>
</organism>
<dbReference type="EMBL" id="CM023482">
    <property type="protein sequence ID" value="KAH6939841.1"/>
    <property type="molecule type" value="Genomic_DNA"/>
</dbReference>
<reference evidence="1" key="1">
    <citation type="submission" date="2020-05" db="EMBL/GenBank/DDBJ databases">
        <title>Large-scale comparative analyses of tick genomes elucidate their genetic diversity and vector capacities.</title>
        <authorList>
            <person name="Jia N."/>
            <person name="Wang J."/>
            <person name="Shi W."/>
            <person name="Du L."/>
            <person name="Sun Y."/>
            <person name="Zhan W."/>
            <person name="Jiang J."/>
            <person name="Wang Q."/>
            <person name="Zhang B."/>
            <person name="Ji P."/>
            <person name="Sakyi L.B."/>
            <person name="Cui X."/>
            <person name="Yuan T."/>
            <person name="Jiang B."/>
            <person name="Yang W."/>
            <person name="Lam T.T.-Y."/>
            <person name="Chang Q."/>
            <person name="Ding S."/>
            <person name="Wang X."/>
            <person name="Zhu J."/>
            <person name="Ruan X."/>
            <person name="Zhao L."/>
            <person name="Wei J."/>
            <person name="Que T."/>
            <person name="Du C."/>
            <person name="Cheng J."/>
            <person name="Dai P."/>
            <person name="Han X."/>
            <person name="Huang E."/>
            <person name="Gao Y."/>
            <person name="Liu J."/>
            <person name="Shao H."/>
            <person name="Ye R."/>
            <person name="Li L."/>
            <person name="Wei W."/>
            <person name="Wang X."/>
            <person name="Wang C."/>
            <person name="Yang T."/>
            <person name="Huo Q."/>
            <person name="Li W."/>
            <person name="Guo W."/>
            <person name="Chen H."/>
            <person name="Zhou L."/>
            <person name="Ni X."/>
            <person name="Tian J."/>
            <person name="Zhou Y."/>
            <person name="Sheng Y."/>
            <person name="Liu T."/>
            <person name="Pan Y."/>
            <person name="Xia L."/>
            <person name="Li J."/>
            <person name="Zhao F."/>
            <person name="Cao W."/>
        </authorList>
    </citation>
    <scope>NUCLEOTIDE SEQUENCE</scope>
    <source>
        <strain evidence="1">Hyas-2018</strain>
    </source>
</reference>
<keyword evidence="2" id="KW-1185">Reference proteome</keyword>
<dbReference type="Proteomes" id="UP000821845">
    <property type="component" value="Chromosome 2"/>
</dbReference>